<keyword evidence="5" id="KW-1185">Reference proteome</keyword>
<feature type="domain" description="HipA-like C-terminal" evidence="3">
    <location>
        <begin position="8"/>
        <end position="98"/>
    </location>
</feature>
<proteinExistence type="predicted"/>
<dbReference type="EMBL" id="JAUGQQ010000015">
    <property type="protein sequence ID" value="MDN3725392.1"/>
    <property type="molecule type" value="Genomic_DNA"/>
</dbReference>
<comment type="caution">
    <text evidence="4">The sequence shown here is derived from an EMBL/GenBank/DDBJ whole genome shotgun (WGS) entry which is preliminary data.</text>
</comment>
<evidence type="ECO:0000256" key="2">
    <source>
        <dbReference type="ARBA" id="ARBA00022777"/>
    </source>
</evidence>
<dbReference type="InterPro" id="IPR012893">
    <property type="entry name" value="HipA-like_C"/>
</dbReference>
<evidence type="ECO:0000313" key="4">
    <source>
        <dbReference type="EMBL" id="MDN3725392.1"/>
    </source>
</evidence>
<evidence type="ECO:0000256" key="1">
    <source>
        <dbReference type="ARBA" id="ARBA00022679"/>
    </source>
</evidence>
<organism evidence="4 5">
    <name type="scientific">Aequorivita aurantiaca</name>
    <dbReference type="NCBI Taxonomy" id="3053356"/>
    <lineage>
        <taxon>Bacteria</taxon>
        <taxon>Pseudomonadati</taxon>
        <taxon>Bacteroidota</taxon>
        <taxon>Flavobacteriia</taxon>
        <taxon>Flavobacteriales</taxon>
        <taxon>Flavobacteriaceae</taxon>
        <taxon>Aequorivita</taxon>
    </lineage>
</organism>
<dbReference type="Pfam" id="PF07804">
    <property type="entry name" value="HipA_C"/>
    <property type="match status" value="1"/>
</dbReference>
<dbReference type="Gene3D" id="1.10.1070.20">
    <property type="match status" value="1"/>
</dbReference>
<evidence type="ECO:0000259" key="3">
    <source>
        <dbReference type="Pfam" id="PF07804"/>
    </source>
</evidence>
<reference evidence="4 5" key="1">
    <citation type="submission" date="2023-06" db="EMBL/GenBank/DDBJ databases">
        <authorList>
            <person name="Ye Y.-Q."/>
            <person name="Du Z.-J."/>
        </authorList>
    </citation>
    <scope>NUCLEOTIDE SEQUENCE [LARGE SCALE GENOMIC DNA]</scope>
    <source>
        <strain evidence="4 5">SDUM287046</strain>
    </source>
</reference>
<dbReference type="Proteomes" id="UP001244787">
    <property type="component" value="Unassembled WGS sequence"/>
</dbReference>
<keyword evidence="1" id="KW-0808">Transferase</keyword>
<sequence>MKHLIDKAFSALQSVFPNYEILDGFIDMLLFDCLTGNNDRHYYNWGVITHIRNAHEPYFSPIYDTARGLYWNNDEEFILSLHKDNEEQQNNRIHKYVKTSVPKISTPENNTCNHHQLIQYLKENDFIKPAHISRWTDNASLEKTLKTLKRDFVKLFTLQRIKIIEKILNFRFQNLESIIK</sequence>
<keyword evidence="2" id="KW-0418">Kinase</keyword>
<accession>A0ABT8DQQ0</accession>
<gene>
    <name evidence="4" type="ORF">QRD02_13470</name>
</gene>
<dbReference type="RefSeq" id="WP_290255483.1">
    <property type="nucleotide sequence ID" value="NZ_JAUGQQ010000015.1"/>
</dbReference>
<protein>
    <submittedName>
        <fullName evidence="4">HipA domain-containing protein</fullName>
    </submittedName>
</protein>
<evidence type="ECO:0000313" key="5">
    <source>
        <dbReference type="Proteomes" id="UP001244787"/>
    </source>
</evidence>
<name>A0ABT8DQQ0_9FLAO</name>